<dbReference type="AlphaFoldDB" id="A0A9X0AXA2"/>
<evidence type="ECO:0000313" key="3">
    <source>
        <dbReference type="Proteomes" id="UP001152300"/>
    </source>
</evidence>
<sequence length="94" mass="9973">MIWSIDLFSETGNRNVPDRLGSDDGNTGSGGGQDGEGDSGIGSSSFVYIDPSIWTQSNPVINCQPPYTFVLPPIVLSSPTTITFPPYTTSLEMA</sequence>
<evidence type="ECO:0000256" key="1">
    <source>
        <dbReference type="SAM" id="MobiDB-lite"/>
    </source>
</evidence>
<dbReference type="EMBL" id="JAPEIS010000001">
    <property type="protein sequence ID" value="KAJ8070647.1"/>
    <property type="molecule type" value="Genomic_DNA"/>
</dbReference>
<reference evidence="2" key="1">
    <citation type="submission" date="2022-11" db="EMBL/GenBank/DDBJ databases">
        <title>Genome Resource of Sclerotinia nivalis Strain SnTB1, a Plant Pathogen Isolated from American Ginseng.</title>
        <authorList>
            <person name="Fan S."/>
        </authorList>
    </citation>
    <scope>NUCLEOTIDE SEQUENCE</scope>
    <source>
        <strain evidence="2">SnTB1</strain>
    </source>
</reference>
<accession>A0A9X0AXA2</accession>
<evidence type="ECO:0000313" key="2">
    <source>
        <dbReference type="EMBL" id="KAJ8070647.1"/>
    </source>
</evidence>
<keyword evidence="3" id="KW-1185">Reference proteome</keyword>
<comment type="caution">
    <text evidence="2">The sequence shown here is derived from an EMBL/GenBank/DDBJ whole genome shotgun (WGS) entry which is preliminary data.</text>
</comment>
<feature type="compositionally biased region" description="Gly residues" evidence="1">
    <location>
        <begin position="27"/>
        <end position="40"/>
    </location>
</feature>
<gene>
    <name evidence="2" type="ORF">OCU04_001018</name>
</gene>
<feature type="region of interest" description="Disordered" evidence="1">
    <location>
        <begin position="1"/>
        <end position="43"/>
    </location>
</feature>
<name>A0A9X0AXA2_9HELO</name>
<protein>
    <submittedName>
        <fullName evidence="2">Uncharacterized protein</fullName>
    </submittedName>
</protein>
<proteinExistence type="predicted"/>
<organism evidence="2 3">
    <name type="scientific">Sclerotinia nivalis</name>
    <dbReference type="NCBI Taxonomy" id="352851"/>
    <lineage>
        <taxon>Eukaryota</taxon>
        <taxon>Fungi</taxon>
        <taxon>Dikarya</taxon>
        <taxon>Ascomycota</taxon>
        <taxon>Pezizomycotina</taxon>
        <taxon>Leotiomycetes</taxon>
        <taxon>Helotiales</taxon>
        <taxon>Sclerotiniaceae</taxon>
        <taxon>Sclerotinia</taxon>
    </lineage>
</organism>
<dbReference type="OrthoDB" id="4186705at2759"/>
<dbReference type="Proteomes" id="UP001152300">
    <property type="component" value="Unassembled WGS sequence"/>
</dbReference>